<evidence type="ECO:0000313" key="2">
    <source>
        <dbReference type="EMBL" id="BAG65459.1"/>
    </source>
</evidence>
<feature type="region of interest" description="Disordered" evidence="1">
    <location>
        <begin position="61"/>
        <end position="135"/>
    </location>
</feature>
<protein>
    <submittedName>
        <fullName evidence="2">cDNA FLJ58393</fullName>
    </submittedName>
</protein>
<dbReference type="EMBL" id="AK304688">
    <property type="protein sequence ID" value="BAG65459.1"/>
    <property type="molecule type" value="mRNA"/>
</dbReference>
<feature type="compositionally biased region" description="Basic and acidic residues" evidence="1">
    <location>
        <begin position="79"/>
        <end position="90"/>
    </location>
</feature>
<proteinExistence type="evidence at transcript level"/>
<organism evidence="2">
    <name type="scientific">Homo sapiens</name>
    <name type="common">Human</name>
    <dbReference type="NCBI Taxonomy" id="9606"/>
    <lineage>
        <taxon>Eukaryota</taxon>
        <taxon>Metazoa</taxon>
        <taxon>Chordata</taxon>
        <taxon>Craniata</taxon>
        <taxon>Vertebrata</taxon>
        <taxon>Euteleostomi</taxon>
        <taxon>Mammalia</taxon>
        <taxon>Eutheria</taxon>
        <taxon>Euarchontoglires</taxon>
        <taxon>Primates</taxon>
        <taxon>Haplorrhini</taxon>
        <taxon>Catarrhini</taxon>
        <taxon>Hominidae</taxon>
        <taxon>Homo</taxon>
    </lineage>
</organism>
<dbReference type="PeptideAtlas" id="B4E3E7"/>
<dbReference type="AlphaFoldDB" id="B4E3E7"/>
<evidence type="ECO:0000256" key="1">
    <source>
        <dbReference type="SAM" id="MobiDB-lite"/>
    </source>
</evidence>
<feature type="compositionally biased region" description="Basic and acidic residues" evidence="1">
    <location>
        <begin position="118"/>
        <end position="135"/>
    </location>
</feature>
<reference evidence="2" key="1">
    <citation type="submission" date="2007-10" db="EMBL/GenBank/DDBJ databases">
        <title>NEDO human cDNA sequencing project focused on splicing variants.</title>
        <authorList>
            <person name="Wakamatsu A."/>
            <person name="Yamamoto J."/>
            <person name="Kimura K."/>
            <person name="Ishii S."/>
            <person name="Watanabe K."/>
            <person name="Sugiyama A."/>
            <person name="Murakawa K."/>
            <person name="Kaida T."/>
            <person name="Tsuchiya K."/>
            <person name="Fukuzumi Y."/>
            <person name="Kumagai A."/>
            <person name="Oishi Y."/>
            <person name="Yamamoto S."/>
            <person name="Ono Y."/>
            <person name="Komori Y."/>
            <person name="Yamazaki M."/>
            <person name="Kisu Y."/>
            <person name="Nishikawa T."/>
            <person name="Sugano S."/>
            <person name="Nomura N."/>
            <person name="Isogai T."/>
        </authorList>
    </citation>
    <scope>NUCLEOTIDE SEQUENCE</scope>
    <source>
        <tissue evidence="2">Uterus</tissue>
    </source>
</reference>
<feature type="region of interest" description="Disordered" evidence="1">
    <location>
        <begin position="1"/>
        <end position="41"/>
    </location>
</feature>
<feature type="compositionally biased region" description="Low complexity" evidence="1">
    <location>
        <begin position="95"/>
        <end position="117"/>
    </location>
</feature>
<accession>B4E3E7</accession>
<sequence>MASKGLQDLKQQVEGTAQEAGEDSARPRAQAGAPAWMRRQKQRVGAVRKFLDRQLGSEGSVLHWDAGGRQNAHPGEQTDGARREAAEQRLRRSRSCAAGTAGAPPRRPCWRWAARPGPQERVKVQDRDRARPATT</sequence>
<name>B4E3E7_HUMAN</name>